<organism evidence="4 5">
    <name type="scientific">Fermentimonas caenicola</name>
    <dbReference type="NCBI Taxonomy" id="1562970"/>
    <lineage>
        <taxon>Bacteria</taxon>
        <taxon>Pseudomonadati</taxon>
        <taxon>Bacteroidota</taxon>
        <taxon>Bacteroidia</taxon>
        <taxon>Bacteroidales</taxon>
        <taxon>Dysgonomonadaceae</taxon>
        <taxon>Fermentimonas</taxon>
    </lineage>
</organism>
<keyword evidence="4" id="KW-0808">Transferase</keyword>
<dbReference type="InterPro" id="IPR036397">
    <property type="entry name" value="RNaseH_sf"/>
</dbReference>
<dbReference type="GO" id="GO:0003887">
    <property type="term" value="F:DNA-directed DNA polymerase activity"/>
    <property type="evidence" value="ECO:0007669"/>
    <property type="project" value="UniProtKB-EC"/>
</dbReference>
<dbReference type="CDD" id="cd06130">
    <property type="entry name" value="DNA_pol_III_epsilon_like"/>
    <property type="match status" value="1"/>
</dbReference>
<dbReference type="OrthoDB" id="9803913at2"/>
<reference evidence="4 5" key="1">
    <citation type="submission" date="2014-08" db="EMBL/GenBank/DDBJ databases">
        <authorList>
            <person name="Wibberg D."/>
        </authorList>
    </citation>
    <scope>NUCLEOTIDE SEQUENCE [LARGE SCALE GENOMIC DNA]</scope>
    <source>
        <strain evidence="5">ING2-E5B</strain>
    </source>
</reference>
<protein>
    <submittedName>
        <fullName evidence="4">Polymerase III epsilon subunit</fullName>
        <ecNumber evidence="4">2.7.7.7</ecNumber>
    </submittedName>
</protein>
<comment type="function">
    <text evidence="1">DNA polymerase III is a complex, multichain enzyme responsible for most of the replicative synthesis in bacteria. The epsilon subunit contain the editing function and is a proofreading 3'-5' exonuclease.</text>
</comment>
<comment type="subunit">
    <text evidence="2">DNA polymerase III contains a core (composed of alpha, epsilon and theta chains) that associates with a tau subunit. This core dimerizes to form the POLIII' complex. PolIII' associates with the gamma complex (composed of gamma, delta, delta', psi and chi chains) and with the beta chain to form the complete DNA polymerase III complex.</text>
</comment>
<dbReference type="KEGG" id="pbt:ING2E5B_0095"/>
<dbReference type="InterPro" id="IPR012337">
    <property type="entry name" value="RNaseH-like_sf"/>
</dbReference>
<evidence type="ECO:0000313" key="4">
    <source>
        <dbReference type="EMBL" id="CEA14775.1"/>
    </source>
</evidence>
<accession>A0A098BXH9</accession>
<dbReference type="Proteomes" id="UP000032417">
    <property type="component" value="Chromosome 1"/>
</dbReference>
<evidence type="ECO:0000256" key="1">
    <source>
        <dbReference type="ARBA" id="ARBA00025483"/>
    </source>
</evidence>
<dbReference type="EMBL" id="LN515532">
    <property type="protein sequence ID" value="CEA14775.1"/>
    <property type="molecule type" value="Genomic_DNA"/>
</dbReference>
<dbReference type="Gene3D" id="3.30.420.10">
    <property type="entry name" value="Ribonuclease H-like superfamily/Ribonuclease H"/>
    <property type="match status" value="1"/>
</dbReference>
<name>A0A098BXH9_9BACT</name>
<dbReference type="PATRIC" id="fig|1562970.3.peg.91"/>
<dbReference type="Pfam" id="PF00929">
    <property type="entry name" value="RNase_T"/>
    <property type="match status" value="1"/>
</dbReference>
<dbReference type="PANTHER" id="PTHR30231:SF42">
    <property type="entry name" value="EXONUCLEASE"/>
    <property type="match status" value="1"/>
</dbReference>
<dbReference type="EC" id="2.7.7.7" evidence="4"/>
<dbReference type="FunFam" id="3.30.420.10:FF:000045">
    <property type="entry name" value="3'-5' exonuclease DinG"/>
    <property type="match status" value="1"/>
</dbReference>
<evidence type="ECO:0000259" key="3">
    <source>
        <dbReference type="SMART" id="SM00479"/>
    </source>
</evidence>
<dbReference type="STRING" id="1562970.ING2E5B_0095"/>
<feature type="domain" description="Exonuclease" evidence="3">
    <location>
        <begin position="3"/>
        <end position="166"/>
    </location>
</feature>
<gene>
    <name evidence="4" type="primary">dnaQ</name>
    <name evidence="4" type="ORF">ING2E5B_0095</name>
</gene>
<dbReference type="InterPro" id="IPR013520">
    <property type="entry name" value="Ribonucl_H"/>
</dbReference>
<dbReference type="GO" id="GO:0003676">
    <property type="term" value="F:nucleic acid binding"/>
    <property type="evidence" value="ECO:0007669"/>
    <property type="project" value="InterPro"/>
</dbReference>
<dbReference type="AlphaFoldDB" id="A0A098BXH9"/>
<evidence type="ECO:0000256" key="2">
    <source>
        <dbReference type="ARBA" id="ARBA00026073"/>
    </source>
</evidence>
<dbReference type="HOGENOM" id="CLU_047806_14_2_10"/>
<dbReference type="GO" id="GO:0005829">
    <property type="term" value="C:cytosol"/>
    <property type="evidence" value="ECO:0007669"/>
    <property type="project" value="TreeGrafter"/>
</dbReference>
<keyword evidence="4" id="KW-0548">Nucleotidyltransferase</keyword>
<dbReference type="SMART" id="SM00479">
    <property type="entry name" value="EXOIII"/>
    <property type="match status" value="1"/>
</dbReference>
<sequence>MRSFAAIDFETANEQRTSVCSVGVVIVRNGEITDSFYSLIRPEPEYYCYWNMKIHGITFEDTVDAPIFPDVWCQIEPLIEGLPLIAHNKSFDESCLKACFRMYQMDYPEYEFHCTLQNARMLLKGLPDYKLYTVSAYCGYKLENHHHALADAEACAQIALRIMVED</sequence>
<dbReference type="GO" id="GO:0008408">
    <property type="term" value="F:3'-5' exonuclease activity"/>
    <property type="evidence" value="ECO:0007669"/>
    <property type="project" value="TreeGrafter"/>
</dbReference>
<proteinExistence type="predicted"/>
<dbReference type="PANTHER" id="PTHR30231">
    <property type="entry name" value="DNA POLYMERASE III SUBUNIT EPSILON"/>
    <property type="match status" value="1"/>
</dbReference>
<evidence type="ECO:0000313" key="5">
    <source>
        <dbReference type="Proteomes" id="UP000032417"/>
    </source>
</evidence>
<keyword evidence="5" id="KW-1185">Reference proteome</keyword>
<dbReference type="SUPFAM" id="SSF53098">
    <property type="entry name" value="Ribonuclease H-like"/>
    <property type="match status" value="1"/>
</dbReference>